<dbReference type="PANTHER" id="PTHR31902">
    <property type="entry name" value="ACTIN PATCHES DISTAL PROTEIN 1"/>
    <property type="match status" value="1"/>
</dbReference>
<dbReference type="SUPFAM" id="SSF52833">
    <property type="entry name" value="Thioredoxin-like"/>
    <property type="match status" value="1"/>
</dbReference>
<dbReference type="AlphaFoldDB" id="A0A4T0FRU8"/>
<dbReference type="OrthoDB" id="10253744at2759"/>
<dbReference type="GO" id="GO:0051536">
    <property type="term" value="F:iron-sulfur cluster binding"/>
    <property type="evidence" value="ECO:0007669"/>
    <property type="project" value="InterPro"/>
</dbReference>
<dbReference type="Pfam" id="PF06999">
    <property type="entry name" value="Suc_Fer-like"/>
    <property type="match status" value="1"/>
</dbReference>
<evidence type="ECO:0000313" key="1">
    <source>
        <dbReference type="EMBL" id="TIA91269.1"/>
    </source>
</evidence>
<proteinExistence type="predicted"/>
<accession>A0A4T0FRU8</accession>
<dbReference type="InterPro" id="IPR009737">
    <property type="entry name" value="Aim32/Apd1-like"/>
</dbReference>
<name>A0A4T0FRU8_9BASI</name>
<gene>
    <name evidence="1" type="ORF">E3P99_01159</name>
</gene>
<dbReference type="Proteomes" id="UP000310189">
    <property type="component" value="Unassembled WGS sequence"/>
</dbReference>
<dbReference type="Gene3D" id="3.10.20.30">
    <property type="match status" value="1"/>
</dbReference>
<comment type="caution">
    <text evidence="1">The sequence shown here is derived from an EMBL/GenBank/DDBJ whole genome shotgun (WGS) entry which is preliminary data.</text>
</comment>
<dbReference type="InterPro" id="IPR036249">
    <property type="entry name" value="Thioredoxin-like_sf"/>
</dbReference>
<dbReference type="CDD" id="cd03062">
    <property type="entry name" value="TRX_Fd_Sucrase"/>
    <property type="match status" value="1"/>
</dbReference>
<evidence type="ECO:0000313" key="2">
    <source>
        <dbReference type="Proteomes" id="UP000310189"/>
    </source>
</evidence>
<organism evidence="1 2">
    <name type="scientific">Wallemia hederae</name>
    <dbReference type="NCBI Taxonomy" id="1540922"/>
    <lineage>
        <taxon>Eukaryota</taxon>
        <taxon>Fungi</taxon>
        <taxon>Dikarya</taxon>
        <taxon>Basidiomycota</taxon>
        <taxon>Wallemiomycotina</taxon>
        <taxon>Wallemiomycetes</taxon>
        <taxon>Wallemiales</taxon>
        <taxon>Wallemiaceae</taxon>
        <taxon>Wallemia</taxon>
    </lineage>
</organism>
<dbReference type="Gene3D" id="3.40.30.10">
    <property type="entry name" value="Glutaredoxin"/>
    <property type="match status" value="1"/>
</dbReference>
<dbReference type="SUPFAM" id="SSF54292">
    <property type="entry name" value="2Fe-2S ferredoxin-like"/>
    <property type="match status" value="1"/>
</dbReference>
<reference evidence="1 2" key="1">
    <citation type="submission" date="2019-03" db="EMBL/GenBank/DDBJ databases">
        <title>Sequencing 23 genomes of Wallemia ichthyophaga.</title>
        <authorList>
            <person name="Gostincar C."/>
        </authorList>
    </citation>
    <scope>NUCLEOTIDE SEQUENCE [LARGE SCALE GENOMIC DNA]</scope>
    <source>
        <strain evidence="1 2">EXF-5753</strain>
    </source>
</reference>
<dbReference type="EMBL" id="SPNW01000013">
    <property type="protein sequence ID" value="TIA91269.1"/>
    <property type="molecule type" value="Genomic_DNA"/>
</dbReference>
<dbReference type="InterPro" id="IPR036010">
    <property type="entry name" value="2Fe-2S_ferredoxin-like_sf"/>
</dbReference>
<dbReference type="InterPro" id="IPR012675">
    <property type="entry name" value="Beta-grasp_dom_sf"/>
</dbReference>
<keyword evidence="2" id="KW-1185">Reference proteome</keyword>
<protein>
    <submittedName>
        <fullName evidence="1">Uncharacterized protein</fullName>
    </submittedName>
</protein>
<sequence>MLGIRIARRVQTASRRIYSTLQAEPFDASPIAGSSPMHRGHVIVHTQIPPTDWPKKVNGLSEEYDNMSIDKELSDAGVLVGLAYNPGAAASDKKSCYVYPPMKETAGSSSQVLSALNEQRSSDAIHIYVCTHGNRDCRCADAGIPTVQSLRSEISERGIEDKVKVFEISHIGGHKWAANAIVFPHGDWYGNLRPWDASHFLTNILNGAIHWPHWRGRLGYDPALAVHASNARSLDLENSLGESKDAIHATESDIVQLQFRDAEGTQHAVQAVLGESLMNVGRRESLGNVEGVCDGKLECATCHMYFPASDSAEAASFLPRLKDEEDDMLQYAIGYDDGRSRLGCQIKVTPELANWCANGGVIDLPKY</sequence>